<dbReference type="EMBL" id="JAYMRP010000004">
    <property type="protein sequence ID" value="MFB8772430.1"/>
    <property type="molecule type" value="Genomic_DNA"/>
</dbReference>
<protein>
    <submittedName>
        <fullName evidence="1">Uncharacterized protein</fullName>
    </submittedName>
</protein>
<comment type="caution">
    <text evidence="1">The sequence shown here is derived from an EMBL/GenBank/DDBJ whole genome shotgun (WGS) entry which is preliminary data.</text>
</comment>
<dbReference type="RefSeq" id="WP_376731382.1">
    <property type="nucleotide sequence ID" value="NZ_JAYMRP010000004.1"/>
</dbReference>
<dbReference type="Proteomes" id="UP001585080">
    <property type="component" value="Unassembled WGS sequence"/>
</dbReference>
<accession>A0ABV5E6F0</accession>
<evidence type="ECO:0000313" key="1">
    <source>
        <dbReference type="EMBL" id="MFB8772430.1"/>
    </source>
</evidence>
<reference evidence="1 2" key="1">
    <citation type="submission" date="2024-01" db="EMBL/GenBank/DDBJ databases">
        <title>Genome mining of biosynthetic gene clusters to explore secondary metabolites of Streptomyces sp.</title>
        <authorList>
            <person name="Baig A."/>
            <person name="Ajitkumar Shintre N."/>
            <person name="Kumar H."/>
            <person name="Anbarasu A."/>
            <person name="Ramaiah S."/>
        </authorList>
    </citation>
    <scope>NUCLEOTIDE SEQUENCE [LARGE SCALE GENOMIC DNA]</scope>
    <source>
        <strain evidence="1 2">A57</strain>
    </source>
</reference>
<gene>
    <name evidence="1" type="ORF">VSS16_06735</name>
</gene>
<organism evidence="1 2">
    <name type="scientific">Streptomyces broussonetiae</name>
    <dbReference type="NCBI Taxonomy" id="2686304"/>
    <lineage>
        <taxon>Bacteria</taxon>
        <taxon>Bacillati</taxon>
        <taxon>Actinomycetota</taxon>
        <taxon>Actinomycetes</taxon>
        <taxon>Kitasatosporales</taxon>
        <taxon>Streptomycetaceae</taxon>
        <taxon>Streptomyces</taxon>
    </lineage>
</organism>
<evidence type="ECO:0000313" key="2">
    <source>
        <dbReference type="Proteomes" id="UP001585080"/>
    </source>
</evidence>
<sequence length="129" mass="14543">MGLLMLPEFRTGPTRADVEAQWRALIEGRLSRQDVHVWAAQWVGVPEARVVDPMVENGLLHLHGFSMESPSAGAAKTYMHPDDAVTAALERWRRDCVRFDQDPVGFLSERRAAARAYAAREAREEGERD</sequence>
<keyword evidence="2" id="KW-1185">Reference proteome</keyword>
<name>A0ABV5E6F0_9ACTN</name>
<proteinExistence type="predicted"/>